<comment type="caution">
    <text evidence="2">The sequence shown here is derived from an EMBL/GenBank/DDBJ whole genome shotgun (WGS) entry which is preliminary data.</text>
</comment>
<organism evidence="2 3">
    <name type="scientific">Methanosarcina spelaei</name>
    <dbReference type="NCBI Taxonomy" id="1036679"/>
    <lineage>
        <taxon>Archaea</taxon>
        <taxon>Methanobacteriati</taxon>
        <taxon>Methanobacteriota</taxon>
        <taxon>Stenosarchaea group</taxon>
        <taxon>Methanomicrobia</taxon>
        <taxon>Methanosarcinales</taxon>
        <taxon>Methanosarcinaceae</taxon>
        <taxon>Methanosarcina</taxon>
    </lineage>
</organism>
<protein>
    <recommendedName>
        <fullName evidence="4">Glycosyl transferase family 1 domain-containing protein</fullName>
    </recommendedName>
</protein>
<evidence type="ECO:0000313" key="3">
    <source>
        <dbReference type="Proteomes" id="UP000218164"/>
    </source>
</evidence>
<dbReference type="Gene3D" id="3.40.50.2000">
    <property type="entry name" value="Glycogen Phosphorylase B"/>
    <property type="match status" value="1"/>
</dbReference>
<accession>A0A2A2HXS1</accession>
<proteinExistence type="predicted"/>
<reference evidence="2 3" key="1">
    <citation type="journal article" date="2017" name="BMC Genomics">
        <title>Genomic analysis of methanogenic archaea reveals a shift towards energy conservation.</title>
        <authorList>
            <person name="Gilmore S.P."/>
            <person name="Henske J.K."/>
            <person name="Sexton J.A."/>
            <person name="Solomon K.V."/>
            <person name="Seppala S."/>
            <person name="Yoo J.I."/>
            <person name="Huyett L.M."/>
            <person name="Pressman A."/>
            <person name="Cogan J.Z."/>
            <person name="Kivenson V."/>
            <person name="Peng X."/>
            <person name="Tan Y."/>
            <person name="Valentine D.L."/>
            <person name="O'Malley M.A."/>
        </authorList>
    </citation>
    <scope>NUCLEOTIDE SEQUENCE [LARGE SCALE GENOMIC DNA]</scope>
    <source>
        <strain evidence="2 3">MC-15</strain>
    </source>
</reference>
<keyword evidence="1" id="KW-1133">Transmembrane helix</keyword>
<feature type="transmembrane region" description="Helical" evidence="1">
    <location>
        <begin position="83"/>
        <end position="108"/>
    </location>
</feature>
<dbReference type="Proteomes" id="UP000218164">
    <property type="component" value="Unassembled WGS sequence"/>
</dbReference>
<keyword evidence="3" id="KW-1185">Reference proteome</keyword>
<gene>
    <name evidence="2" type="ORF">ASJ81_15025</name>
</gene>
<sequence>MIATTIKIFIGLTEIAGYYGNLKRGFQEIGIECTFIDLSSHPFEYNRDDKPNILVQICKWNLRQMKKANYKIIKAPFFVSNKILMIPIFIWTLYHFNVFIFAFGHSFFRNHDLPLLKFFNKKVLFIFNGSDERPPYIDGSRHNLTPDDYKKISRKIKSNIVAIERYADCILTNPASAHYHIKKCGNICSIGLPFESSVKGINHQIGDHDHVQILHSPSDPIGKGSDHIRNSIYILKKKGYNINYIEITGKPHHQVIEELQKCDFIIDQVYSDQPMASFATEAAWFGKPAVVGGYYTDHIHNDFTQKHIPPSLFCHPDEITTAIERLIVDEEFRLALGQKAQEFVRTQRTPELVARRYLQIIEGTILEEHMFDPNTILYIQGSGMPESQSKEIIRNMIEHYGIESLCLSDKPKLEQRFMEYAYDIRE</sequence>
<dbReference type="AlphaFoldDB" id="A0A2A2HXS1"/>
<dbReference type="SUPFAM" id="SSF53756">
    <property type="entry name" value="UDP-Glycosyltransferase/glycogen phosphorylase"/>
    <property type="match status" value="1"/>
</dbReference>
<dbReference type="RefSeq" id="WP_141241567.1">
    <property type="nucleotide sequence ID" value="NZ_LMVP01000030.1"/>
</dbReference>
<dbReference type="OrthoDB" id="129851at2157"/>
<dbReference type="EMBL" id="LMVP01000030">
    <property type="protein sequence ID" value="PAV14096.1"/>
    <property type="molecule type" value="Genomic_DNA"/>
</dbReference>
<keyword evidence="1" id="KW-0812">Transmembrane</keyword>
<name>A0A2A2HXS1_9EURY</name>
<evidence type="ECO:0008006" key="4">
    <source>
        <dbReference type="Google" id="ProtNLM"/>
    </source>
</evidence>
<evidence type="ECO:0000313" key="2">
    <source>
        <dbReference type="EMBL" id="PAV14096.1"/>
    </source>
</evidence>
<keyword evidence="1" id="KW-0472">Membrane</keyword>
<evidence type="ECO:0000256" key="1">
    <source>
        <dbReference type="SAM" id="Phobius"/>
    </source>
</evidence>